<keyword evidence="3" id="KW-1185">Reference proteome</keyword>
<protein>
    <recommendedName>
        <fullName evidence="4">Programmed cell death protein 7</fullName>
    </recommendedName>
</protein>
<dbReference type="GO" id="GO:0005689">
    <property type="term" value="C:U12-type spliceosomal complex"/>
    <property type="evidence" value="ECO:0007669"/>
    <property type="project" value="TreeGrafter"/>
</dbReference>
<dbReference type="Pfam" id="PF16021">
    <property type="entry name" value="PDCD7"/>
    <property type="match status" value="1"/>
</dbReference>
<evidence type="ECO:0008006" key="4">
    <source>
        <dbReference type="Google" id="ProtNLM"/>
    </source>
</evidence>
<dbReference type="InterPro" id="IPR031974">
    <property type="entry name" value="PDCD7"/>
</dbReference>
<gene>
    <name evidence="2" type="ORF">LSTR_LSTR005353</name>
</gene>
<name>A0A482WVJ2_LAOST</name>
<feature type="region of interest" description="Disordered" evidence="1">
    <location>
        <begin position="72"/>
        <end position="110"/>
    </location>
</feature>
<dbReference type="EMBL" id="QKKF02024294">
    <property type="protein sequence ID" value="RZF37478.1"/>
    <property type="molecule type" value="Genomic_DNA"/>
</dbReference>
<dbReference type="Proteomes" id="UP000291343">
    <property type="component" value="Unassembled WGS sequence"/>
</dbReference>
<evidence type="ECO:0000256" key="1">
    <source>
        <dbReference type="SAM" id="MobiDB-lite"/>
    </source>
</evidence>
<dbReference type="PANTHER" id="PTHR48190">
    <property type="entry name" value="PROGRAMMED CELL DEATH PROTEIN 7"/>
    <property type="match status" value="1"/>
</dbReference>
<dbReference type="SMR" id="A0A482WVJ2"/>
<dbReference type="InParanoid" id="A0A482WVJ2"/>
<dbReference type="PANTHER" id="PTHR48190:SF2">
    <property type="entry name" value="PROGRAMMED CELL DEATH PROTEIN 7"/>
    <property type="match status" value="1"/>
</dbReference>
<feature type="compositionally biased region" description="Pro residues" evidence="1">
    <location>
        <begin position="72"/>
        <end position="85"/>
    </location>
</feature>
<feature type="compositionally biased region" description="Basic residues" evidence="1">
    <location>
        <begin position="218"/>
        <end position="230"/>
    </location>
</feature>
<evidence type="ECO:0000313" key="2">
    <source>
        <dbReference type="EMBL" id="RZF37478.1"/>
    </source>
</evidence>
<evidence type="ECO:0000313" key="3">
    <source>
        <dbReference type="Proteomes" id="UP000291343"/>
    </source>
</evidence>
<feature type="region of interest" description="Disordered" evidence="1">
    <location>
        <begin position="216"/>
        <end position="236"/>
    </location>
</feature>
<dbReference type="OrthoDB" id="296187at2759"/>
<proteinExistence type="predicted"/>
<comment type="caution">
    <text evidence="2">The sequence shown here is derived from an EMBL/GenBank/DDBJ whole genome shotgun (WGS) entry which is preliminary data.</text>
</comment>
<dbReference type="AlphaFoldDB" id="A0A482WVJ2"/>
<feature type="compositionally biased region" description="Low complexity" evidence="1">
    <location>
        <begin position="86"/>
        <end position="95"/>
    </location>
</feature>
<organism evidence="2 3">
    <name type="scientific">Laodelphax striatellus</name>
    <name type="common">Small brown planthopper</name>
    <name type="synonym">Delphax striatella</name>
    <dbReference type="NCBI Taxonomy" id="195883"/>
    <lineage>
        <taxon>Eukaryota</taxon>
        <taxon>Metazoa</taxon>
        <taxon>Ecdysozoa</taxon>
        <taxon>Arthropoda</taxon>
        <taxon>Hexapoda</taxon>
        <taxon>Insecta</taxon>
        <taxon>Pterygota</taxon>
        <taxon>Neoptera</taxon>
        <taxon>Paraneoptera</taxon>
        <taxon>Hemiptera</taxon>
        <taxon>Auchenorrhyncha</taxon>
        <taxon>Fulgoroidea</taxon>
        <taxon>Delphacidae</taxon>
        <taxon>Criomorphinae</taxon>
        <taxon>Laodelphax</taxon>
    </lineage>
</organism>
<accession>A0A482WVJ2</accession>
<dbReference type="InterPro" id="IPR052831">
    <property type="entry name" value="Apoptosis_promoter"/>
</dbReference>
<sequence>MSDINSANKGHFNIPPLPLPPNNQYGFNHGSAPSYGGMVTPNQFSNNSFRPMHPFNHSNFFPPPPVFNAPPPPPSSFYAPPPPFTPFASPSFPHPTSASRAHQVATEEEEDSDKIWIRNWLQRIGKGDKSSSVDNRDVTGSIKISEMKAKVLKMRKLINEMESQSKSLTVMVKTLDEHEWRIRVQEIEEEKHVLVQLFNEFENKKELLTDVKRQLDKRSRKRNRQKRRREERRMAETERRIAVEKENERIDVWLKEKEEEVERARREEEMKREADSVLSGVTRRKNEAKRQLALLEGLRKLHKARVVAWNAMGLVISSAQLETFNNVIDRLVTMWTNRLDNYNLEEHGLKVMLHESNADDRASAANRQKLILRQWENALFGSATNATSGIHVPQDLQSFLSVRKAWDKFVVNEDSVMSSSIPVGWVIPCKPSSEDWGKLLHDKKQ</sequence>
<reference evidence="2 3" key="1">
    <citation type="journal article" date="2017" name="Gigascience">
        <title>Genome sequence of the small brown planthopper, Laodelphax striatellus.</title>
        <authorList>
            <person name="Zhu J."/>
            <person name="Jiang F."/>
            <person name="Wang X."/>
            <person name="Yang P."/>
            <person name="Bao Y."/>
            <person name="Zhao W."/>
            <person name="Wang W."/>
            <person name="Lu H."/>
            <person name="Wang Q."/>
            <person name="Cui N."/>
            <person name="Li J."/>
            <person name="Chen X."/>
            <person name="Luo L."/>
            <person name="Yu J."/>
            <person name="Kang L."/>
            <person name="Cui F."/>
        </authorList>
    </citation>
    <scope>NUCLEOTIDE SEQUENCE [LARGE SCALE GENOMIC DNA]</scope>
    <source>
        <strain evidence="2">Lst14</strain>
    </source>
</reference>
<dbReference type="STRING" id="195883.A0A482WVJ2"/>